<name>A0A517VNC9_9PLAN</name>
<dbReference type="AlphaFoldDB" id="A0A517VNC9"/>
<proteinExistence type="predicted"/>
<gene>
    <name evidence="1" type="ORF">Pan161_61060</name>
</gene>
<sequence length="108" mass="11637">MKRFDNVNSHILSTREKLYGKEITDNNRPEGEDMHIGDDNSQIHQYLQPQTGGSTAGILAKLAIAAGLMTTGVGVPIGGYLIAEAIAHRPATAVDTDTNTEYEVTLEP</sequence>
<accession>A0A517VNC9</accession>
<dbReference type="RefSeq" id="WP_145232307.1">
    <property type="nucleotide sequence ID" value="NZ_CP036343.1"/>
</dbReference>
<protein>
    <submittedName>
        <fullName evidence="1">Uncharacterized protein</fullName>
    </submittedName>
</protein>
<dbReference type="OrthoDB" id="286284at2"/>
<evidence type="ECO:0000313" key="2">
    <source>
        <dbReference type="Proteomes" id="UP000316855"/>
    </source>
</evidence>
<dbReference type="Proteomes" id="UP000316855">
    <property type="component" value="Chromosome"/>
</dbReference>
<reference evidence="1 2" key="1">
    <citation type="submission" date="2019-02" db="EMBL/GenBank/DDBJ databases">
        <title>Deep-cultivation of Planctomycetes and their phenomic and genomic characterization uncovers novel biology.</title>
        <authorList>
            <person name="Wiegand S."/>
            <person name="Jogler M."/>
            <person name="Boedeker C."/>
            <person name="Pinto D."/>
            <person name="Vollmers J."/>
            <person name="Rivas-Marin E."/>
            <person name="Kohn T."/>
            <person name="Peeters S.H."/>
            <person name="Heuer A."/>
            <person name="Rast P."/>
            <person name="Oberbeckmann S."/>
            <person name="Bunk B."/>
            <person name="Jeske O."/>
            <person name="Meyerdierks A."/>
            <person name="Storesund J.E."/>
            <person name="Kallscheuer N."/>
            <person name="Luecker S."/>
            <person name="Lage O.M."/>
            <person name="Pohl T."/>
            <person name="Merkel B.J."/>
            <person name="Hornburger P."/>
            <person name="Mueller R.-W."/>
            <person name="Bruemmer F."/>
            <person name="Labrenz M."/>
            <person name="Spormann A.M."/>
            <person name="Op den Camp H."/>
            <person name="Overmann J."/>
            <person name="Amann R."/>
            <person name="Jetten M.S.M."/>
            <person name="Mascher T."/>
            <person name="Medema M.H."/>
            <person name="Devos D.P."/>
            <person name="Kaster A.-K."/>
            <person name="Ovreas L."/>
            <person name="Rohde M."/>
            <person name="Galperin M.Y."/>
            <person name="Jogler C."/>
        </authorList>
    </citation>
    <scope>NUCLEOTIDE SEQUENCE [LARGE SCALE GENOMIC DNA]</scope>
    <source>
        <strain evidence="1 2">Pan161</strain>
    </source>
</reference>
<keyword evidence="2" id="KW-1185">Reference proteome</keyword>
<organism evidence="1 2">
    <name type="scientific">Gimesia algae</name>
    <dbReference type="NCBI Taxonomy" id="2527971"/>
    <lineage>
        <taxon>Bacteria</taxon>
        <taxon>Pseudomonadati</taxon>
        <taxon>Planctomycetota</taxon>
        <taxon>Planctomycetia</taxon>
        <taxon>Planctomycetales</taxon>
        <taxon>Planctomycetaceae</taxon>
        <taxon>Gimesia</taxon>
    </lineage>
</organism>
<dbReference type="EMBL" id="CP036343">
    <property type="protein sequence ID" value="QDT94410.1"/>
    <property type="molecule type" value="Genomic_DNA"/>
</dbReference>
<dbReference type="KEGG" id="gax:Pan161_61060"/>
<evidence type="ECO:0000313" key="1">
    <source>
        <dbReference type="EMBL" id="QDT94410.1"/>
    </source>
</evidence>